<dbReference type="Pfam" id="PF07486">
    <property type="entry name" value="Hydrolase_2"/>
    <property type="match status" value="1"/>
</dbReference>
<dbReference type="InterPro" id="IPR042047">
    <property type="entry name" value="SleB_dom1"/>
</dbReference>
<keyword evidence="3" id="KW-0378">Hydrolase</keyword>
<feature type="signal peptide" evidence="1">
    <location>
        <begin position="1"/>
        <end position="27"/>
    </location>
</feature>
<organism evidence="3 4">
    <name type="scientific">Paracoccus lichenicola</name>
    <dbReference type="NCBI Taxonomy" id="2665644"/>
    <lineage>
        <taxon>Bacteria</taxon>
        <taxon>Pseudomonadati</taxon>
        <taxon>Pseudomonadota</taxon>
        <taxon>Alphaproteobacteria</taxon>
        <taxon>Rhodobacterales</taxon>
        <taxon>Paracoccaceae</taxon>
        <taxon>Paracoccus</taxon>
    </lineage>
</organism>
<dbReference type="GO" id="GO:0016787">
    <property type="term" value="F:hydrolase activity"/>
    <property type="evidence" value="ECO:0007669"/>
    <property type="project" value="UniProtKB-KW"/>
</dbReference>
<feature type="chain" id="PRO_5026770377" evidence="1">
    <location>
        <begin position="28"/>
        <end position="225"/>
    </location>
</feature>
<dbReference type="InterPro" id="IPR011105">
    <property type="entry name" value="Cell_wall_hydrolase_SleB"/>
</dbReference>
<proteinExistence type="predicted"/>
<evidence type="ECO:0000313" key="4">
    <source>
        <dbReference type="Proteomes" id="UP000481417"/>
    </source>
</evidence>
<keyword evidence="4" id="KW-1185">Reference proteome</keyword>
<dbReference type="AlphaFoldDB" id="A0A6L6HKW0"/>
<dbReference type="EMBL" id="WMBT01000001">
    <property type="protein sequence ID" value="MTD99158.1"/>
    <property type="molecule type" value="Genomic_DNA"/>
</dbReference>
<accession>A0A6L6HKW0</accession>
<dbReference type="RefSeq" id="WP_154763229.1">
    <property type="nucleotide sequence ID" value="NZ_WMBT01000001.1"/>
</dbReference>
<evidence type="ECO:0000259" key="2">
    <source>
        <dbReference type="Pfam" id="PF07486"/>
    </source>
</evidence>
<keyword evidence="1" id="KW-0732">Signal</keyword>
<feature type="domain" description="Cell wall hydrolase SleB" evidence="2">
    <location>
        <begin position="113"/>
        <end position="215"/>
    </location>
</feature>
<protein>
    <submittedName>
        <fullName evidence="3">Cell wall hydrolase</fullName>
    </submittedName>
</protein>
<gene>
    <name evidence="3" type="ORF">GIY56_02525</name>
</gene>
<sequence>MKTLLQRLAPSCLCAAALTLTATSVLAGNGSLFSTDSGLFDAPTLAAAHGGDTRRPKPLLYTGAEPVKVESPVADENPEAELFLASTAKAARGRFDERDLNCLAEAIYHEARGESTRGQAAVAEVILNRVDSRQFASSVCGVVNQPSQFSYTIGGRKAIGNKAAYLRARDIARNALAGAPRVLTGGATYFHTPAVNPAWSRRFQRTVQIGQHIFYRPGGQRVASN</sequence>
<dbReference type="Proteomes" id="UP000481417">
    <property type="component" value="Unassembled WGS sequence"/>
</dbReference>
<dbReference type="Gene3D" id="1.10.10.2520">
    <property type="entry name" value="Cell wall hydrolase SleB, domain 1"/>
    <property type="match status" value="1"/>
</dbReference>
<evidence type="ECO:0000313" key="3">
    <source>
        <dbReference type="EMBL" id="MTD99158.1"/>
    </source>
</evidence>
<comment type="caution">
    <text evidence="3">The sequence shown here is derived from an EMBL/GenBank/DDBJ whole genome shotgun (WGS) entry which is preliminary data.</text>
</comment>
<reference evidence="3 4" key="1">
    <citation type="submission" date="2019-11" db="EMBL/GenBank/DDBJ databases">
        <authorList>
            <person name="Lang L."/>
        </authorList>
    </citation>
    <scope>NUCLEOTIDE SEQUENCE [LARGE SCALE GENOMIC DNA]</scope>
    <source>
        <strain evidence="3 4">YIM 132242</strain>
    </source>
</reference>
<evidence type="ECO:0000256" key="1">
    <source>
        <dbReference type="SAM" id="SignalP"/>
    </source>
</evidence>
<name>A0A6L6HKW0_9RHOB</name>